<sequence length="148" mass="16552">MDLSGFSLNITYKDFTHEMLRAFIKYSAKCSQNITYDCYNAKLGLGTHFWLKSVNSPRYIETLGTRAARRCECVDTHSCYNASLACNCDSGARTWLRDDGNFIRPTDIAVTQVYALPPPDLGPESLGRLTLGPLECTDPGKYCCCIAW</sequence>
<proteinExistence type="predicted"/>
<dbReference type="Gene3D" id="2.60.120.1000">
    <property type="match status" value="1"/>
</dbReference>
<reference evidence="2 3" key="1">
    <citation type="submission" date="2022-03" db="EMBL/GenBank/DDBJ databases">
        <title>A chromosomal length assembly of Cordylochernes scorpioides.</title>
        <authorList>
            <person name="Zeh D."/>
            <person name="Zeh J."/>
        </authorList>
    </citation>
    <scope>NUCLEOTIDE SEQUENCE [LARGE SCALE GENOMIC DNA]</scope>
    <source>
        <strain evidence="2">IN4F17</strain>
        <tissue evidence="2">Whole Body</tissue>
    </source>
</reference>
<accession>A0ABY6LQH7</accession>
<feature type="domain" description="Ig-like" evidence="1">
    <location>
        <begin position="57"/>
        <end position="148"/>
    </location>
</feature>
<dbReference type="InterPro" id="IPR007110">
    <property type="entry name" value="Ig-like_dom"/>
</dbReference>
<evidence type="ECO:0000259" key="1">
    <source>
        <dbReference type="PROSITE" id="PS50835"/>
    </source>
</evidence>
<gene>
    <name evidence="2" type="ORF">LAZ67_23001133</name>
</gene>
<name>A0ABY6LQH7_9ARAC</name>
<dbReference type="PROSITE" id="PS50835">
    <property type="entry name" value="IG_LIKE"/>
    <property type="match status" value="1"/>
</dbReference>
<evidence type="ECO:0000313" key="3">
    <source>
        <dbReference type="Proteomes" id="UP001235939"/>
    </source>
</evidence>
<protein>
    <submittedName>
        <fullName evidence="2">Axo</fullName>
    </submittedName>
</protein>
<organism evidence="2 3">
    <name type="scientific">Cordylochernes scorpioides</name>
    <dbReference type="NCBI Taxonomy" id="51811"/>
    <lineage>
        <taxon>Eukaryota</taxon>
        <taxon>Metazoa</taxon>
        <taxon>Ecdysozoa</taxon>
        <taxon>Arthropoda</taxon>
        <taxon>Chelicerata</taxon>
        <taxon>Arachnida</taxon>
        <taxon>Pseudoscorpiones</taxon>
        <taxon>Cheliferoidea</taxon>
        <taxon>Chernetidae</taxon>
        <taxon>Cordylochernes</taxon>
    </lineage>
</organism>
<dbReference type="EMBL" id="CP092885">
    <property type="protein sequence ID" value="UYV83472.1"/>
    <property type="molecule type" value="Genomic_DNA"/>
</dbReference>
<dbReference type="Proteomes" id="UP001235939">
    <property type="component" value="Chromosome 23"/>
</dbReference>
<evidence type="ECO:0000313" key="2">
    <source>
        <dbReference type="EMBL" id="UYV83472.1"/>
    </source>
</evidence>
<keyword evidence="3" id="KW-1185">Reference proteome</keyword>